<dbReference type="CDD" id="cd07516">
    <property type="entry name" value="HAD_Pase"/>
    <property type="match status" value="1"/>
</dbReference>
<gene>
    <name evidence="1" type="primary">yidA</name>
    <name evidence="1" type="ORF">CLHOM_09390</name>
</gene>
<dbReference type="SUPFAM" id="SSF56784">
    <property type="entry name" value="HAD-like"/>
    <property type="match status" value="1"/>
</dbReference>
<sequence>MYKLIAIDIDGTLLKNDKTISTSTIKAIKEASAKGIKIVLSTGRPIQGLEKYAKQLNIISNDDYGIACSGAFVKCLGTKEVLFESTLTYDDMQYLYNVAKQLKITLNILLQKEALILTPTLNITSQLEALLSGLDMKIVDFNTLNKDITINRAVYINENLHFKEHLVGVIKRNNYTLTIPKTSNGNDSLVLDRENTPKELFNKFTVLRPSYNTLEILSKGVTKGTGIQLIAEKLGIHKDDVICIGDSGNDIDMINFAGLGVAMGNATTEIKEVADFVTLSNEEDGVAHVINKFIL</sequence>
<dbReference type="AlphaFoldDB" id="A0A0L6ZCV0"/>
<dbReference type="Pfam" id="PF08282">
    <property type="entry name" value="Hydrolase_3"/>
    <property type="match status" value="1"/>
</dbReference>
<dbReference type="Proteomes" id="UP000037043">
    <property type="component" value="Unassembled WGS sequence"/>
</dbReference>
<dbReference type="InterPro" id="IPR036412">
    <property type="entry name" value="HAD-like_sf"/>
</dbReference>
<dbReference type="InterPro" id="IPR000150">
    <property type="entry name" value="Cof"/>
</dbReference>
<keyword evidence="2" id="KW-1185">Reference proteome</keyword>
<dbReference type="SFLD" id="SFLDS00003">
    <property type="entry name" value="Haloacid_Dehalogenase"/>
    <property type="match status" value="1"/>
</dbReference>
<keyword evidence="1" id="KW-0378">Hydrolase</keyword>
<dbReference type="EC" id="3.1.3.23" evidence="1"/>
<reference evidence="2" key="1">
    <citation type="submission" date="2015-08" db="EMBL/GenBank/DDBJ databases">
        <title>Genome sequence of the strict anaerobe Clostridium homopropionicum LuHBu1 (DSM 5847T).</title>
        <authorList>
            <person name="Poehlein A."/>
            <person name="Beck M."/>
            <person name="Schiel-Bengelsdorf B."/>
            <person name="Bengelsdorf F.R."/>
            <person name="Daniel R."/>
            <person name="Duerre P."/>
        </authorList>
    </citation>
    <scope>NUCLEOTIDE SEQUENCE [LARGE SCALE GENOMIC DNA]</scope>
    <source>
        <strain evidence="2">DSM 5847</strain>
    </source>
</reference>
<dbReference type="Gene3D" id="3.40.50.1000">
    <property type="entry name" value="HAD superfamily/HAD-like"/>
    <property type="match status" value="1"/>
</dbReference>
<dbReference type="PANTHER" id="PTHR10000:SF8">
    <property type="entry name" value="HAD SUPERFAMILY HYDROLASE-LIKE, TYPE 3"/>
    <property type="match status" value="1"/>
</dbReference>
<protein>
    <submittedName>
        <fullName evidence="1">Sugar phosphatase YidA</fullName>
        <ecNumber evidence="1">3.1.3.23</ecNumber>
    </submittedName>
</protein>
<dbReference type="PROSITE" id="PS01229">
    <property type="entry name" value="COF_2"/>
    <property type="match status" value="1"/>
</dbReference>
<dbReference type="Gene3D" id="3.30.1240.10">
    <property type="match status" value="1"/>
</dbReference>
<dbReference type="PATRIC" id="fig|1121318.3.peg.943"/>
<dbReference type="InterPro" id="IPR023214">
    <property type="entry name" value="HAD_sf"/>
</dbReference>
<dbReference type="NCBIfam" id="TIGR00099">
    <property type="entry name" value="Cof-subfamily"/>
    <property type="match status" value="1"/>
</dbReference>
<dbReference type="STRING" id="36844.SAMN04488501_10359"/>
<dbReference type="GO" id="GO:0005829">
    <property type="term" value="C:cytosol"/>
    <property type="evidence" value="ECO:0007669"/>
    <property type="project" value="TreeGrafter"/>
</dbReference>
<dbReference type="GO" id="GO:0050308">
    <property type="term" value="F:sugar-phosphatase activity"/>
    <property type="evidence" value="ECO:0007669"/>
    <property type="project" value="UniProtKB-EC"/>
</dbReference>
<dbReference type="GO" id="GO:0000287">
    <property type="term" value="F:magnesium ion binding"/>
    <property type="evidence" value="ECO:0007669"/>
    <property type="project" value="TreeGrafter"/>
</dbReference>
<dbReference type="NCBIfam" id="TIGR01484">
    <property type="entry name" value="HAD-SF-IIB"/>
    <property type="match status" value="2"/>
</dbReference>
<evidence type="ECO:0000313" key="1">
    <source>
        <dbReference type="EMBL" id="KOA20796.1"/>
    </source>
</evidence>
<proteinExistence type="predicted"/>
<dbReference type="EMBL" id="LHUR01000012">
    <property type="protein sequence ID" value="KOA20796.1"/>
    <property type="molecule type" value="Genomic_DNA"/>
</dbReference>
<organism evidence="1 2">
    <name type="scientific">Clostridium homopropionicum DSM 5847</name>
    <dbReference type="NCBI Taxonomy" id="1121318"/>
    <lineage>
        <taxon>Bacteria</taxon>
        <taxon>Bacillati</taxon>
        <taxon>Bacillota</taxon>
        <taxon>Clostridia</taxon>
        <taxon>Eubacteriales</taxon>
        <taxon>Clostridiaceae</taxon>
        <taxon>Clostridium</taxon>
    </lineage>
</organism>
<dbReference type="InterPro" id="IPR006379">
    <property type="entry name" value="HAD-SF_hydro_IIB"/>
</dbReference>
<evidence type="ECO:0000313" key="2">
    <source>
        <dbReference type="Proteomes" id="UP000037043"/>
    </source>
</evidence>
<dbReference type="SFLD" id="SFLDG01140">
    <property type="entry name" value="C2.B:_Phosphomannomutase_and_P"/>
    <property type="match status" value="1"/>
</dbReference>
<dbReference type="SFLD" id="SFLDG01144">
    <property type="entry name" value="C2.B.4:_PGP_Like"/>
    <property type="match status" value="1"/>
</dbReference>
<accession>A0A0L6ZCV0</accession>
<dbReference type="RefSeq" id="WP_052220519.1">
    <property type="nucleotide sequence ID" value="NZ_LHUR01000012.1"/>
</dbReference>
<dbReference type="PANTHER" id="PTHR10000">
    <property type="entry name" value="PHOSPHOSERINE PHOSPHATASE"/>
    <property type="match status" value="1"/>
</dbReference>
<name>A0A0L6ZCV0_9CLOT</name>
<comment type="caution">
    <text evidence="1">The sequence shown here is derived from an EMBL/GenBank/DDBJ whole genome shotgun (WGS) entry which is preliminary data.</text>
</comment>